<dbReference type="InterPro" id="IPR016032">
    <property type="entry name" value="Sig_transdc_resp-reg_C-effctor"/>
</dbReference>
<dbReference type="Proteomes" id="UP000199696">
    <property type="component" value="Unassembled WGS sequence"/>
</dbReference>
<keyword evidence="8" id="KW-1185">Reference proteome</keyword>
<evidence type="ECO:0000256" key="3">
    <source>
        <dbReference type="ARBA" id="ARBA00023125"/>
    </source>
</evidence>
<feature type="domain" description="OmpR/PhoB-type" evidence="6">
    <location>
        <begin position="1"/>
        <end position="91"/>
    </location>
</feature>
<dbReference type="InterPro" id="IPR019734">
    <property type="entry name" value="TPR_rpt"/>
</dbReference>
<dbReference type="STRING" id="227316.GA0070604_2229"/>
<dbReference type="SUPFAM" id="SSF52540">
    <property type="entry name" value="P-loop containing nucleoside triphosphate hydrolases"/>
    <property type="match status" value="1"/>
</dbReference>
<keyword evidence="4" id="KW-0804">Transcription</keyword>
<dbReference type="SMART" id="SM00028">
    <property type="entry name" value="TPR"/>
    <property type="match status" value="7"/>
</dbReference>
<feature type="DNA-binding region" description="OmpR/PhoB-type" evidence="5">
    <location>
        <begin position="1"/>
        <end position="91"/>
    </location>
</feature>
<evidence type="ECO:0000256" key="1">
    <source>
        <dbReference type="ARBA" id="ARBA00005820"/>
    </source>
</evidence>
<gene>
    <name evidence="7" type="ORF">GA0070604_2229</name>
</gene>
<evidence type="ECO:0000256" key="5">
    <source>
        <dbReference type="PROSITE-ProRule" id="PRU01091"/>
    </source>
</evidence>
<dbReference type="AlphaFoldDB" id="A0A1C6UAG3"/>
<dbReference type="InterPro" id="IPR027417">
    <property type="entry name" value="P-loop_NTPase"/>
</dbReference>
<evidence type="ECO:0000313" key="7">
    <source>
        <dbReference type="EMBL" id="SCL50869.1"/>
    </source>
</evidence>
<dbReference type="GO" id="GO:0006355">
    <property type="term" value="P:regulation of DNA-templated transcription"/>
    <property type="evidence" value="ECO:0007669"/>
    <property type="project" value="InterPro"/>
</dbReference>
<dbReference type="InterPro" id="IPR011990">
    <property type="entry name" value="TPR-like_helical_dom_sf"/>
</dbReference>
<accession>A0A1C6UAG3</accession>
<dbReference type="GO" id="GO:0043531">
    <property type="term" value="F:ADP binding"/>
    <property type="evidence" value="ECO:0007669"/>
    <property type="project" value="InterPro"/>
</dbReference>
<evidence type="ECO:0000313" key="8">
    <source>
        <dbReference type="Proteomes" id="UP000199696"/>
    </source>
</evidence>
<comment type="similarity">
    <text evidence="1">Belongs to the AfsR/DnrI/RedD regulatory family.</text>
</comment>
<proteinExistence type="inferred from homology"/>
<reference evidence="8" key="1">
    <citation type="submission" date="2016-06" db="EMBL/GenBank/DDBJ databases">
        <authorList>
            <person name="Varghese N."/>
            <person name="Submissions Spin"/>
        </authorList>
    </citation>
    <scope>NUCLEOTIDE SEQUENCE [LARGE SCALE GENOMIC DNA]</scope>
    <source>
        <strain evidence="8">DSM 44814</strain>
    </source>
</reference>
<dbReference type="InterPro" id="IPR036388">
    <property type="entry name" value="WH-like_DNA-bd_sf"/>
</dbReference>
<protein>
    <submittedName>
        <fullName evidence="7">DNA-binding transcriptional activator of the SARP family</fullName>
    </submittedName>
</protein>
<evidence type="ECO:0000256" key="2">
    <source>
        <dbReference type="ARBA" id="ARBA00023015"/>
    </source>
</evidence>
<dbReference type="Gene3D" id="1.10.10.10">
    <property type="entry name" value="Winged helix-like DNA-binding domain superfamily/Winged helix DNA-binding domain"/>
    <property type="match status" value="1"/>
</dbReference>
<dbReference type="RefSeq" id="WP_141721272.1">
    <property type="nucleotide sequence ID" value="NZ_FMHY01000002.1"/>
</dbReference>
<evidence type="ECO:0000259" key="6">
    <source>
        <dbReference type="PROSITE" id="PS51755"/>
    </source>
</evidence>
<dbReference type="SMART" id="SM01043">
    <property type="entry name" value="BTAD"/>
    <property type="match status" value="1"/>
</dbReference>
<keyword evidence="3 5" id="KW-0238">DNA-binding</keyword>
<sequence length="973" mass="106099">MRVRLLGPVTVDGADTALPLGSAMQRTVLAVLALEAGRVVPVERLIAYLWGETPPKDPNGLIQTYVSRLRSALRPVGAAIERQAHGYLLDLPAAEVDVHVFRAAVAGAATTSDSGSLREALALWRGEPLAGLLATERLERLRAGLREEHLVAWEECLERELQGGHHKKITGELLRLHEEQPLRERVLSLLLVALYRDGRRAEALQRYAAARQRLADELGIDPTPALAALHARILRDELDPAEPQAPVPPAVPRSLPYDVPDFTGRHDDVQRLAAAAAAHGRMAICVIDGMGGIGKTALAVHIAHQLADRYPDGQLFVDLRGFSPACEPAEPGEALSVLLRTMGVPDGQIPAGLAERAALWRHTIAGKRILLLLDNVAAADQARPLIPGAPGSLVLVTSRRRLTLDGSVRVSLDALDPDSARALFISVAGARAATEPEAVDEVLALCGYLPLAIRVAAARLAHRDHWSVAYLAARLRDEHGRLAELRTVDHDVHATLQLSYVDLTEAQQRLLRLLGAHPGDDVTAYAACAVLGVDFPTTERLLDELFDAHLLIQHAEGRYRFHDLLRAFVQQLPDEIERGDARRNLVDYYRQAASAAMDLYAPAERRFRPEITGTHHVAPMADAAQALRWLDAERANLIAVAHDAPGVFSRILFRYLDARSLHDDGLTLHTLALTDPDPAVQAAARNGLGNLCLRRGDYPAAQEHLTHCVSLLRAIGDRHTESRVLLNLGLVLGRLGQLETAIVHYEQSLLIAIEFGDLLSEARCLTNIGNANRRLRRFEAAADAQLRALEKARQAAAPLNVGYALFNLGLISIDRNDPGPAIGYFEEALVLLREVGDRSGESGVLDSIGKARSLQGHHQDAVAYHQHALAITEQTGNRHDRQHFLNSLGETLTAAGKPQDAVRYHEEALSLATDIQASDGQARAYEGTGRALIALGRRDDARQPLELSLALYESLGFEQRDQIELLIKELDPS</sequence>
<dbReference type="Gene3D" id="1.25.40.10">
    <property type="entry name" value="Tetratricopeptide repeat domain"/>
    <property type="match status" value="3"/>
</dbReference>
<dbReference type="GO" id="GO:0000160">
    <property type="term" value="P:phosphorelay signal transduction system"/>
    <property type="evidence" value="ECO:0007669"/>
    <property type="project" value="InterPro"/>
</dbReference>
<dbReference type="Pfam" id="PF00486">
    <property type="entry name" value="Trans_reg_C"/>
    <property type="match status" value="1"/>
</dbReference>
<dbReference type="Pfam" id="PF13424">
    <property type="entry name" value="TPR_12"/>
    <property type="match status" value="2"/>
</dbReference>
<dbReference type="Pfam" id="PF03704">
    <property type="entry name" value="BTAD"/>
    <property type="match status" value="1"/>
</dbReference>
<dbReference type="InterPro" id="IPR051677">
    <property type="entry name" value="AfsR-DnrI-RedD_regulator"/>
</dbReference>
<dbReference type="EMBL" id="FMHY01000002">
    <property type="protein sequence ID" value="SCL50869.1"/>
    <property type="molecule type" value="Genomic_DNA"/>
</dbReference>
<dbReference type="PRINTS" id="PR00364">
    <property type="entry name" value="DISEASERSIST"/>
</dbReference>
<dbReference type="PANTHER" id="PTHR35807:SF1">
    <property type="entry name" value="TRANSCRIPTIONAL REGULATOR REDD"/>
    <property type="match status" value="1"/>
</dbReference>
<dbReference type="SMART" id="SM00862">
    <property type="entry name" value="Trans_reg_C"/>
    <property type="match status" value="1"/>
</dbReference>
<evidence type="ECO:0000256" key="4">
    <source>
        <dbReference type="ARBA" id="ARBA00023163"/>
    </source>
</evidence>
<dbReference type="OrthoDB" id="7628974at2"/>
<dbReference type="SUPFAM" id="SSF46894">
    <property type="entry name" value="C-terminal effector domain of the bipartite response regulators"/>
    <property type="match status" value="1"/>
</dbReference>
<dbReference type="InterPro" id="IPR005158">
    <property type="entry name" value="BTAD"/>
</dbReference>
<dbReference type="GO" id="GO:0003677">
    <property type="term" value="F:DNA binding"/>
    <property type="evidence" value="ECO:0007669"/>
    <property type="project" value="UniProtKB-UniRule"/>
</dbReference>
<keyword evidence="2" id="KW-0805">Transcription regulation</keyword>
<dbReference type="InterPro" id="IPR001867">
    <property type="entry name" value="OmpR/PhoB-type_DNA-bd"/>
</dbReference>
<dbReference type="CDD" id="cd15831">
    <property type="entry name" value="BTAD"/>
    <property type="match status" value="1"/>
</dbReference>
<name>A0A1C6UAG3_9ACTN</name>
<dbReference type="PANTHER" id="PTHR35807">
    <property type="entry name" value="TRANSCRIPTIONAL REGULATOR REDD-RELATED"/>
    <property type="match status" value="1"/>
</dbReference>
<dbReference type="SUPFAM" id="SSF48452">
    <property type="entry name" value="TPR-like"/>
    <property type="match status" value="3"/>
</dbReference>
<dbReference type="Gene3D" id="3.40.50.300">
    <property type="entry name" value="P-loop containing nucleotide triphosphate hydrolases"/>
    <property type="match status" value="1"/>
</dbReference>
<dbReference type="PROSITE" id="PS51755">
    <property type="entry name" value="OMPR_PHOB"/>
    <property type="match status" value="1"/>
</dbReference>
<organism evidence="7 8">
    <name type="scientific">Micromonospora eburnea</name>
    <dbReference type="NCBI Taxonomy" id="227316"/>
    <lineage>
        <taxon>Bacteria</taxon>
        <taxon>Bacillati</taxon>
        <taxon>Actinomycetota</taxon>
        <taxon>Actinomycetes</taxon>
        <taxon>Micromonosporales</taxon>
        <taxon>Micromonosporaceae</taxon>
        <taxon>Micromonospora</taxon>
    </lineage>
</organism>